<dbReference type="Proteomes" id="UP000677436">
    <property type="component" value="Chromosome"/>
</dbReference>
<sequence length="87" mass="9880">MASYRGIYVMGGAKTGQPMDWLQPGDEISLVTAGKNIKLSVKDTYRYENRRVYVTDRFGLIFADELVAYTMPVWNKKASVLRKSEAI</sequence>
<dbReference type="AlphaFoldDB" id="A0A8D5ZP29"/>
<proteinExistence type="predicted"/>
<reference evidence="1" key="2">
    <citation type="journal article" date="2021" name="Microbiol. Resour. Announc.">
        <title>Complete Genome Sequence of Polycladomyces abyssicola JIR-001T, Isolated from Hemipelagic Sediment in Deep Seawater.</title>
        <authorList>
            <person name="Tsubouchi T."/>
            <person name="Kaneko Y."/>
        </authorList>
    </citation>
    <scope>NUCLEOTIDE SEQUENCE</scope>
    <source>
        <strain evidence="1">JIR-001</strain>
    </source>
</reference>
<dbReference type="KEGG" id="pabs:JIR001_31380"/>
<accession>A0A8D5ZP29</accession>
<gene>
    <name evidence="1" type="ORF">JIR001_31380</name>
</gene>
<dbReference type="EMBL" id="AP024601">
    <property type="protein sequence ID" value="BCU83355.1"/>
    <property type="molecule type" value="Genomic_DNA"/>
</dbReference>
<evidence type="ECO:0000313" key="2">
    <source>
        <dbReference type="Proteomes" id="UP000677436"/>
    </source>
</evidence>
<organism evidence="1 2">
    <name type="scientific">Polycladomyces abyssicola</name>
    <dbReference type="NCBI Taxonomy" id="1125966"/>
    <lineage>
        <taxon>Bacteria</taxon>
        <taxon>Bacillati</taxon>
        <taxon>Bacillota</taxon>
        <taxon>Bacilli</taxon>
        <taxon>Bacillales</taxon>
        <taxon>Thermoactinomycetaceae</taxon>
        <taxon>Polycladomyces</taxon>
    </lineage>
</organism>
<dbReference type="RefSeq" id="WP_212773579.1">
    <property type="nucleotide sequence ID" value="NZ_AP024601.1"/>
</dbReference>
<protein>
    <submittedName>
        <fullName evidence="1">Uncharacterized protein</fullName>
    </submittedName>
</protein>
<name>A0A8D5ZP29_9BACL</name>
<evidence type="ECO:0000313" key="1">
    <source>
        <dbReference type="EMBL" id="BCU83355.1"/>
    </source>
</evidence>
<keyword evidence="2" id="KW-1185">Reference proteome</keyword>
<reference evidence="1" key="1">
    <citation type="journal article" date="2013" name="Int. J. Syst. Evol. Microbiol.">
        <title>Polycladomyces abyssicola gen. nov., sp. nov., a thermophilic filamentous bacterium isolated from hemipelagic sediment.</title>
        <authorList>
            <person name="Tsubouchi T."/>
            <person name="Shimane Y."/>
            <person name="Mori K."/>
            <person name="Usui K."/>
            <person name="Hiraki T."/>
            <person name="Tame A."/>
            <person name="Uematsu K."/>
            <person name="Maruyama T."/>
            <person name="Hatada Y."/>
        </authorList>
    </citation>
    <scope>NUCLEOTIDE SEQUENCE</scope>
    <source>
        <strain evidence="1">JIR-001</strain>
    </source>
</reference>